<dbReference type="PANTHER" id="PTHR19854">
    <property type="entry name" value="TRANSDUCIN BETA-LIKE 3"/>
    <property type="match status" value="1"/>
</dbReference>
<dbReference type="InterPro" id="IPR001680">
    <property type="entry name" value="WD40_rpt"/>
</dbReference>
<evidence type="ECO:0000256" key="2">
    <source>
        <dbReference type="ARBA" id="ARBA00022737"/>
    </source>
</evidence>
<dbReference type="EMBL" id="HG996474">
    <property type="protein sequence ID" value="CAG1836379.1"/>
    <property type="molecule type" value="Genomic_DNA"/>
</dbReference>
<dbReference type="SMART" id="SM00320">
    <property type="entry name" value="WD40"/>
    <property type="match status" value="4"/>
</dbReference>
<feature type="repeat" description="WD" evidence="3">
    <location>
        <begin position="365"/>
        <end position="403"/>
    </location>
</feature>
<organism evidence="5">
    <name type="scientific">Musa acuminata subsp. malaccensis</name>
    <name type="common">Wild banana</name>
    <name type="synonym">Musa malaccensis</name>
    <dbReference type="NCBI Taxonomy" id="214687"/>
    <lineage>
        <taxon>Eukaryota</taxon>
        <taxon>Viridiplantae</taxon>
        <taxon>Streptophyta</taxon>
        <taxon>Embryophyta</taxon>
        <taxon>Tracheophyta</taxon>
        <taxon>Spermatophyta</taxon>
        <taxon>Magnoliopsida</taxon>
        <taxon>Liliopsida</taxon>
        <taxon>Zingiberales</taxon>
        <taxon>Musaceae</taxon>
        <taxon>Musa</taxon>
    </lineage>
</organism>
<dbReference type="Gene3D" id="2.130.10.10">
    <property type="entry name" value="YVTN repeat-like/Quinoprotein amine dehydrogenase"/>
    <property type="match status" value="2"/>
</dbReference>
<evidence type="ECO:0000256" key="3">
    <source>
        <dbReference type="PROSITE-ProRule" id="PRU00221"/>
    </source>
</evidence>
<dbReference type="InterPro" id="IPR020472">
    <property type="entry name" value="WD40_PAC1"/>
</dbReference>
<keyword evidence="2" id="KW-0677">Repeat</keyword>
<dbReference type="AlphaFoldDB" id="A0A8D6ZTS6"/>
<dbReference type="InterPro" id="IPR036322">
    <property type="entry name" value="WD40_repeat_dom_sf"/>
</dbReference>
<dbReference type="SUPFAM" id="SSF50978">
    <property type="entry name" value="WD40 repeat-like"/>
    <property type="match status" value="1"/>
</dbReference>
<proteinExistence type="predicted"/>
<dbReference type="Pfam" id="PF00400">
    <property type="entry name" value="WD40"/>
    <property type="match status" value="3"/>
</dbReference>
<evidence type="ECO:0000256" key="1">
    <source>
        <dbReference type="ARBA" id="ARBA00022574"/>
    </source>
</evidence>
<keyword evidence="1 3" id="KW-0853">WD repeat</keyword>
<dbReference type="PROSITE" id="PS50294">
    <property type="entry name" value="WD_REPEATS_REGION"/>
    <property type="match status" value="2"/>
</dbReference>
<dbReference type="PANTHER" id="PTHR19854:SF1">
    <property type="entry name" value="GUANINE NUCLEOTIDE-BINDING PROTEIN SUBUNIT BETA-LIKE PROTEIN 1"/>
    <property type="match status" value="1"/>
</dbReference>
<dbReference type="InterPro" id="IPR015943">
    <property type="entry name" value="WD40/YVTN_repeat-like_dom_sf"/>
</dbReference>
<sequence length="403" mass="43947">MSVVSSRGDGEKRRPPPDPVAVLRGHRASVMDATFHPSRSFLFTGAADGELRIWDTVQHRTLSSTWAHGGAAGVYCVATSPSIGERVVSQGRDGTCKCWEIEESGLSRKPLVTFRTNTYHFCKLSLVKSPASTELLGQKSVDPLDGKSACSTNDREILDSEEGGQYFPDVNSDETSPKQIEGFNTTRGSMLMAVAGEESYQVKIWDLNSGQWLMCLPQISDAISTEPPIKRRGMCMAVQAFLSSESQGFLNILSGYEDGSMLWWDIRKPVTPLCSVKFHSEAVLSLALDGLCNGGISGAADNKVVLFHLDHQKGTCTIRKEISVDHPGTAGTSIRADSKIAATAGWDHRLVRVYNYRKGNALAILKYHSGLCNAVTFSTDCKLMASCSQDSTVALWDLYPPRI</sequence>
<protein>
    <submittedName>
        <fullName evidence="5">(wild Malaysian banana) hypothetical protein</fullName>
    </submittedName>
</protein>
<feature type="repeat" description="WD" evidence="3">
    <location>
        <begin position="23"/>
        <end position="64"/>
    </location>
</feature>
<dbReference type="InterPro" id="IPR019775">
    <property type="entry name" value="WD40_repeat_CS"/>
</dbReference>
<dbReference type="PRINTS" id="PR00320">
    <property type="entry name" value="GPROTEINBRPT"/>
</dbReference>
<dbReference type="PROSITE" id="PS00678">
    <property type="entry name" value="WD_REPEATS_1"/>
    <property type="match status" value="1"/>
</dbReference>
<evidence type="ECO:0000313" key="5">
    <source>
        <dbReference type="EMBL" id="CAG1836379.1"/>
    </source>
</evidence>
<evidence type="ECO:0000256" key="4">
    <source>
        <dbReference type="SAM" id="MobiDB-lite"/>
    </source>
</evidence>
<gene>
    <name evidence="5" type="ORF">GSMUA_243480.1</name>
</gene>
<reference evidence="5" key="1">
    <citation type="submission" date="2021-03" db="EMBL/GenBank/DDBJ databases">
        <authorList>
            <consortium name="Genoscope - CEA"/>
            <person name="William W."/>
        </authorList>
    </citation>
    <scope>NUCLEOTIDE SEQUENCE</scope>
    <source>
        <strain evidence="5">Doubled-haploid Pahang</strain>
    </source>
</reference>
<dbReference type="PROSITE" id="PS50082">
    <property type="entry name" value="WD_REPEATS_2"/>
    <property type="match status" value="2"/>
</dbReference>
<feature type="region of interest" description="Disordered" evidence="4">
    <location>
        <begin position="1"/>
        <end position="20"/>
    </location>
</feature>
<name>A0A8D6ZTS6_MUSAM</name>
<accession>A0A8D6ZTS6</accession>